<dbReference type="FunFam" id="3.40.50.2020:FF:000023">
    <property type="entry name" value="Probable uracil phosphoribosyltransferase"/>
    <property type="match status" value="1"/>
</dbReference>
<comment type="function">
    <text evidence="12">Catalyzes the conversion of uracil and 5-phospho-alpha-D-ribose 1-diphosphate (PRPP) to UMP and diphosphate.</text>
</comment>
<dbReference type="EC" id="2.4.2.9" evidence="4"/>
<reference evidence="16" key="1">
    <citation type="journal article" date="2023" name="Comput. Struct. Biotechnol. J.">
        <title>Discovery of a novel marine Bacteroidetes with a rich repertoire of carbohydrate-active enzymes.</title>
        <authorList>
            <person name="Chen B."/>
            <person name="Liu G."/>
            <person name="Chen Q."/>
            <person name="Wang H."/>
            <person name="Liu L."/>
            <person name="Tang K."/>
        </authorList>
    </citation>
    <scope>NUCLEOTIDE SEQUENCE</scope>
    <source>
        <strain evidence="16">TK19036</strain>
    </source>
</reference>
<dbReference type="InterPro" id="IPR029057">
    <property type="entry name" value="PRTase-like"/>
</dbReference>
<dbReference type="PANTHER" id="PTHR11608">
    <property type="entry name" value="BIFUNCTIONAL PROTEIN PYRR"/>
    <property type="match status" value="1"/>
</dbReference>
<dbReference type="AlphaFoldDB" id="A0AA49GMC9"/>
<keyword evidence="7 16" id="KW-0808">Transferase</keyword>
<organism evidence="16">
    <name type="scientific">Roseihalotalea indica</name>
    <dbReference type="NCBI Taxonomy" id="2867963"/>
    <lineage>
        <taxon>Bacteria</taxon>
        <taxon>Pseudomonadati</taxon>
        <taxon>Bacteroidota</taxon>
        <taxon>Cytophagia</taxon>
        <taxon>Cytophagales</taxon>
        <taxon>Catalimonadaceae</taxon>
        <taxon>Roseihalotalea</taxon>
    </lineage>
</organism>
<evidence type="ECO:0000256" key="5">
    <source>
        <dbReference type="ARBA" id="ARBA00022533"/>
    </source>
</evidence>
<evidence type="ECO:0000256" key="7">
    <source>
        <dbReference type="ARBA" id="ARBA00022679"/>
    </source>
</evidence>
<name>A0AA49GMC9_9BACT</name>
<dbReference type="CDD" id="cd06223">
    <property type="entry name" value="PRTases_typeI"/>
    <property type="match status" value="1"/>
</dbReference>
<evidence type="ECO:0000256" key="14">
    <source>
        <dbReference type="ARBA" id="ARBA00079807"/>
    </source>
</evidence>
<evidence type="ECO:0000256" key="8">
    <source>
        <dbReference type="ARBA" id="ARBA00022741"/>
    </source>
</evidence>
<evidence type="ECO:0000256" key="10">
    <source>
        <dbReference type="ARBA" id="ARBA00031082"/>
    </source>
</evidence>
<sequence>MNDSPHFVLSETPSIANRFLAELRDLSIQSDRMRFRRNLERIGEVLAYEVSKSFNYQNQQISTPLGTHSTPFPTSSPVLVSILRAGLPLHQGVLNYFDQADNGFIGAYRNTDEQDSQGFSIQLDYESIPPLQDRPLLLIDPMLATGRTLVKALHGITAYGTPSQIHILSAIAAPEGIAYLKKEWSSSFSLWIGAIDDHLNAKSYIVPGLGDAGDLAFGKK</sequence>
<evidence type="ECO:0000256" key="4">
    <source>
        <dbReference type="ARBA" id="ARBA00011894"/>
    </source>
</evidence>
<feature type="domain" description="Phosphoribosyltransferase" evidence="15">
    <location>
        <begin position="17"/>
        <end position="218"/>
    </location>
</feature>
<evidence type="ECO:0000256" key="12">
    <source>
        <dbReference type="ARBA" id="ARBA00056901"/>
    </source>
</evidence>
<reference evidence="16" key="2">
    <citation type="journal article" date="2024" name="Antonie Van Leeuwenhoek">
        <title>Roseihalotalea indica gen. nov., sp. nov., a halophilic Bacteroidetes from mesopelagic Southwest Indian Ocean with higher carbohydrate metabolic potential.</title>
        <authorList>
            <person name="Chen B."/>
            <person name="Zhang M."/>
            <person name="Lin D."/>
            <person name="Ye J."/>
            <person name="Tang K."/>
        </authorList>
    </citation>
    <scope>NUCLEOTIDE SEQUENCE</scope>
    <source>
        <strain evidence="16">TK19036</strain>
    </source>
</reference>
<comment type="cofactor">
    <cofactor evidence="1">
        <name>Mg(2+)</name>
        <dbReference type="ChEBI" id="CHEBI:18420"/>
    </cofactor>
</comment>
<accession>A0AA49GMC9</accession>
<comment type="similarity">
    <text evidence="3">Belongs to the UPRTase family.</text>
</comment>
<gene>
    <name evidence="16" type="primary">upp</name>
    <name evidence="16" type="ORF">K4G66_31770</name>
</gene>
<comment type="pathway">
    <text evidence="2">Pyrimidine metabolism; UMP biosynthesis via salvage pathway; UMP from uracil: step 1/1.</text>
</comment>
<dbReference type="EMBL" id="CP120682">
    <property type="protein sequence ID" value="WKN36947.1"/>
    <property type="molecule type" value="Genomic_DNA"/>
</dbReference>
<evidence type="ECO:0000256" key="6">
    <source>
        <dbReference type="ARBA" id="ARBA00022676"/>
    </source>
</evidence>
<dbReference type="InterPro" id="IPR000836">
    <property type="entry name" value="PRTase_dom"/>
</dbReference>
<evidence type="ECO:0000256" key="11">
    <source>
        <dbReference type="ARBA" id="ARBA00052919"/>
    </source>
</evidence>
<evidence type="ECO:0000256" key="9">
    <source>
        <dbReference type="ARBA" id="ARBA00023134"/>
    </source>
</evidence>
<dbReference type="Pfam" id="PF14681">
    <property type="entry name" value="UPRTase"/>
    <property type="match status" value="1"/>
</dbReference>
<dbReference type="NCBIfam" id="NF001097">
    <property type="entry name" value="PRK00129.1"/>
    <property type="match status" value="1"/>
</dbReference>
<evidence type="ECO:0000313" key="16">
    <source>
        <dbReference type="EMBL" id="WKN36947.1"/>
    </source>
</evidence>
<evidence type="ECO:0000256" key="1">
    <source>
        <dbReference type="ARBA" id="ARBA00001946"/>
    </source>
</evidence>
<dbReference type="SUPFAM" id="SSF53271">
    <property type="entry name" value="PRTase-like"/>
    <property type="match status" value="1"/>
</dbReference>
<keyword evidence="8" id="KW-0547">Nucleotide-binding</keyword>
<evidence type="ECO:0000256" key="3">
    <source>
        <dbReference type="ARBA" id="ARBA00009516"/>
    </source>
</evidence>
<dbReference type="GO" id="GO:0004845">
    <property type="term" value="F:uracil phosphoribosyltransferase activity"/>
    <property type="evidence" value="ECO:0007669"/>
    <property type="project" value="UniProtKB-EC"/>
</dbReference>
<dbReference type="Gene3D" id="3.40.50.2020">
    <property type="match status" value="1"/>
</dbReference>
<evidence type="ECO:0000259" key="15">
    <source>
        <dbReference type="Pfam" id="PF14681"/>
    </source>
</evidence>
<keyword evidence="6 16" id="KW-0328">Glycosyltransferase</keyword>
<protein>
    <recommendedName>
        <fullName evidence="13">Uracil phosphoribosyltransferase</fullName>
        <ecNumber evidence="4">2.4.2.9</ecNumber>
    </recommendedName>
    <alternativeName>
        <fullName evidence="10">UMP pyrophosphorylase</fullName>
    </alternativeName>
    <alternativeName>
        <fullName evidence="14">UPRTase</fullName>
    </alternativeName>
</protein>
<dbReference type="PANTHER" id="PTHR11608:SF0">
    <property type="entry name" value="BIFUNCTIONAL PROTEIN PYRR"/>
    <property type="match status" value="1"/>
</dbReference>
<proteinExistence type="inferred from homology"/>
<keyword evidence="5" id="KW-0021">Allosteric enzyme</keyword>
<evidence type="ECO:0000256" key="2">
    <source>
        <dbReference type="ARBA" id="ARBA00005180"/>
    </source>
</evidence>
<evidence type="ECO:0000256" key="13">
    <source>
        <dbReference type="ARBA" id="ARBA00072146"/>
    </source>
</evidence>
<comment type="catalytic activity">
    <reaction evidence="11">
        <text>UMP + diphosphate = 5-phospho-alpha-D-ribose 1-diphosphate + uracil</text>
        <dbReference type="Rhea" id="RHEA:13017"/>
        <dbReference type="ChEBI" id="CHEBI:17568"/>
        <dbReference type="ChEBI" id="CHEBI:33019"/>
        <dbReference type="ChEBI" id="CHEBI:57865"/>
        <dbReference type="ChEBI" id="CHEBI:58017"/>
        <dbReference type="EC" id="2.4.2.9"/>
    </reaction>
</comment>
<keyword evidence="9" id="KW-0342">GTP-binding</keyword>
<dbReference type="InterPro" id="IPR050137">
    <property type="entry name" value="PyrR_bifunctional"/>
</dbReference>
<dbReference type="GO" id="GO:0005525">
    <property type="term" value="F:GTP binding"/>
    <property type="evidence" value="ECO:0007669"/>
    <property type="project" value="UniProtKB-KW"/>
</dbReference>